<dbReference type="AlphaFoldDB" id="A0AAP4WVN1"/>
<dbReference type="RefSeq" id="WP_303593874.1">
    <property type="nucleotide sequence ID" value="NZ_JAUORK010000009.1"/>
</dbReference>
<dbReference type="Gene3D" id="3.30.70.1560">
    <property type="entry name" value="Alpha-L RNA-binding motif"/>
    <property type="match status" value="1"/>
</dbReference>
<dbReference type="GO" id="GO:0000455">
    <property type="term" value="P:enzyme-directed rRNA pseudouridine synthesis"/>
    <property type="evidence" value="ECO:0007669"/>
    <property type="project" value="UniProtKB-ARBA"/>
</dbReference>
<comment type="catalytic activity">
    <reaction evidence="4">
        <text>uridine(516) in 16S rRNA = pseudouridine(516) in 16S rRNA</text>
        <dbReference type="Rhea" id="RHEA:38867"/>
        <dbReference type="Rhea" id="RHEA-COMP:10089"/>
        <dbReference type="Rhea" id="RHEA-COMP:10090"/>
        <dbReference type="ChEBI" id="CHEBI:65314"/>
        <dbReference type="ChEBI" id="CHEBI:65315"/>
        <dbReference type="EC" id="5.4.99.19"/>
    </reaction>
</comment>
<gene>
    <name evidence="10" type="ORF">Q4535_08855</name>
</gene>
<dbReference type="CDD" id="cd00165">
    <property type="entry name" value="S4"/>
    <property type="match status" value="1"/>
</dbReference>
<keyword evidence="2 6" id="KW-0694">RNA-binding</keyword>
<dbReference type="Pfam" id="PF00849">
    <property type="entry name" value="PseudoU_synth_2"/>
    <property type="match status" value="1"/>
</dbReference>
<dbReference type="Proteomes" id="UP001170481">
    <property type="component" value="Unassembled WGS sequence"/>
</dbReference>
<evidence type="ECO:0000313" key="11">
    <source>
        <dbReference type="Proteomes" id="UP001170481"/>
    </source>
</evidence>
<protein>
    <recommendedName>
        <fullName evidence="7">Pseudouridine synthase</fullName>
        <ecNumber evidence="7">5.4.99.-</ecNumber>
    </recommendedName>
</protein>
<evidence type="ECO:0000259" key="9">
    <source>
        <dbReference type="Pfam" id="PF01479"/>
    </source>
</evidence>
<comment type="function">
    <text evidence="5">Responsible for synthesis of pseudouridine from uracil-516 in 16S ribosomal RNA.</text>
</comment>
<dbReference type="Gene3D" id="3.10.290.10">
    <property type="entry name" value="RNA-binding S4 domain"/>
    <property type="match status" value="1"/>
</dbReference>
<evidence type="ECO:0000256" key="2">
    <source>
        <dbReference type="ARBA" id="ARBA00022884"/>
    </source>
</evidence>
<comment type="similarity">
    <text evidence="1 7">Belongs to the pseudouridine synthase RsuA family.</text>
</comment>
<evidence type="ECO:0000259" key="8">
    <source>
        <dbReference type="Pfam" id="PF00849"/>
    </source>
</evidence>
<dbReference type="EMBL" id="JAUORK010000009">
    <property type="protein sequence ID" value="MDO6672230.1"/>
    <property type="molecule type" value="Genomic_DNA"/>
</dbReference>
<dbReference type="InterPro" id="IPR006145">
    <property type="entry name" value="PsdUridine_synth_RsuA/RluA"/>
</dbReference>
<dbReference type="PANTHER" id="PTHR47683:SF4">
    <property type="entry name" value="PSEUDOURIDINE SYNTHASE"/>
    <property type="match status" value="1"/>
</dbReference>
<evidence type="ECO:0000256" key="7">
    <source>
        <dbReference type="RuleBase" id="RU003887"/>
    </source>
</evidence>
<dbReference type="InterPro" id="IPR020103">
    <property type="entry name" value="PsdUridine_synth_cat_dom_sf"/>
</dbReference>
<dbReference type="GO" id="GO:0003723">
    <property type="term" value="F:RNA binding"/>
    <property type="evidence" value="ECO:0007669"/>
    <property type="project" value="UniProtKB-KW"/>
</dbReference>
<organism evidence="10 11">
    <name type="scientific">Cobetia amphilecti</name>
    <dbReference type="NCBI Taxonomy" id="1055104"/>
    <lineage>
        <taxon>Bacteria</taxon>
        <taxon>Pseudomonadati</taxon>
        <taxon>Pseudomonadota</taxon>
        <taxon>Gammaproteobacteria</taxon>
        <taxon>Oceanospirillales</taxon>
        <taxon>Halomonadaceae</taxon>
        <taxon>Cobetia</taxon>
    </lineage>
</organism>
<evidence type="ECO:0000256" key="1">
    <source>
        <dbReference type="ARBA" id="ARBA00008348"/>
    </source>
</evidence>
<dbReference type="InterPro" id="IPR018496">
    <property type="entry name" value="PsdUridine_synth_RsuA/RluB_CS"/>
</dbReference>
<dbReference type="PANTHER" id="PTHR47683">
    <property type="entry name" value="PSEUDOURIDINE SYNTHASE FAMILY PROTEIN-RELATED"/>
    <property type="match status" value="1"/>
</dbReference>
<dbReference type="InterPro" id="IPR042092">
    <property type="entry name" value="PsdUridine_s_RsuA/RluB/E/F_cat"/>
</dbReference>
<evidence type="ECO:0000256" key="4">
    <source>
        <dbReference type="ARBA" id="ARBA00036749"/>
    </source>
</evidence>
<dbReference type="PROSITE" id="PS01149">
    <property type="entry name" value="PSI_RSU"/>
    <property type="match status" value="1"/>
</dbReference>
<comment type="caution">
    <text evidence="10">The sequence shown here is derived from an EMBL/GenBank/DDBJ whole genome shotgun (WGS) entry which is preliminary data.</text>
</comment>
<dbReference type="InterPro" id="IPR002942">
    <property type="entry name" value="S4_RNA-bd"/>
</dbReference>
<evidence type="ECO:0000256" key="5">
    <source>
        <dbReference type="ARBA" id="ARBA00037590"/>
    </source>
</evidence>
<dbReference type="Gene3D" id="3.30.70.580">
    <property type="entry name" value="Pseudouridine synthase I, catalytic domain, N-terminal subdomain"/>
    <property type="match status" value="1"/>
</dbReference>
<name>A0AAP4WVN1_9GAMM</name>
<keyword evidence="3 7" id="KW-0413">Isomerase</keyword>
<dbReference type="Pfam" id="PF01479">
    <property type="entry name" value="S4"/>
    <property type="match status" value="1"/>
</dbReference>
<dbReference type="InterPro" id="IPR020094">
    <property type="entry name" value="TruA/RsuA/RluB/E/F_N"/>
</dbReference>
<dbReference type="InterPro" id="IPR036986">
    <property type="entry name" value="S4_RNA-bd_sf"/>
</dbReference>
<dbReference type="InterPro" id="IPR050343">
    <property type="entry name" value="RsuA_PseudoU_synthase"/>
</dbReference>
<evidence type="ECO:0000313" key="10">
    <source>
        <dbReference type="EMBL" id="MDO6672230.1"/>
    </source>
</evidence>
<accession>A0AAP4WVN1</accession>
<dbReference type="NCBIfam" id="TIGR00093">
    <property type="entry name" value="pseudouridine synthase"/>
    <property type="match status" value="1"/>
</dbReference>
<dbReference type="SUPFAM" id="SSF55120">
    <property type="entry name" value="Pseudouridine synthase"/>
    <property type="match status" value="1"/>
</dbReference>
<evidence type="ECO:0000256" key="3">
    <source>
        <dbReference type="ARBA" id="ARBA00023235"/>
    </source>
</evidence>
<feature type="domain" description="RNA-binding S4" evidence="9">
    <location>
        <begin position="1"/>
        <end position="47"/>
    </location>
</feature>
<proteinExistence type="inferred from homology"/>
<feature type="domain" description="Pseudouridine synthase RsuA/RluA-like" evidence="8">
    <location>
        <begin position="66"/>
        <end position="206"/>
    </location>
</feature>
<dbReference type="PROSITE" id="PS50889">
    <property type="entry name" value="S4"/>
    <property type="match status" value="1"/>
</dbReference>
<dbReference type="GO" id="GO:0160136">
    <property type="term" value="F:16S rRNA pseudouridine(516) synthase activity"/>
    <property type="evidence" value="ECO:0007669"/>
    <property type="project" value="UniProtKB-EC"/>
</dbReference>
<sequence>MRLDRWLTRQPQLNRRHALSALAAGRVRVNGATISDPLHEVGPFDDIHLSAPDATICLQVARRPRHILLNKPAGVVTACHDPEHPTVIDVLRDTLNARGEDSGWLAEIHHVGRLDRATTGALLLTNDGDVSARISDAGLDGPAKRYRMGLERPLTEAEQESAIAQVRQGVLLEHDPRPTLPAQLAFLTADQARLTLHEGRHHHVKRLWRSLGNRVVWLHRESVAGLSLEGLAPGEWRELTCEECSRLGAAQPRG</sequence>
<dbReference type="InterPro" id="IPR000748">
    <property type="entry name" value="PsdUridine_synth_RsuA/RluB/E/F"/>
</dbReference>
<dbReference type="SUPFAM" id="SSF55174">
    <property type="entry name" value="Alpha-L RNA-binding motif"/>
    <property type="match status" value="1"/>
</dbReference>
<reference evidence="10" key="1">
    <citation type="submission" date="2023-07" db="EMBL/GenBank/DDBJ databases">
        <title>Genome content predicts the carbon catabolic preferences of heterotrophic bacteria.</title>
        <authorList>
            <person name="Gralka M."/>
        </authorList>
    </citation>
    <scope>NUCLEOTIDE SEQUENCE</scope>
    <source>
        <strain evidence="10">C2R13</strain>
    </source>
</reference>
<evidence type="ECO:0000256" key="6">
    <source>
        <dbReference type="PROSITE-ProRule" id="PRU00182"/>
    </source>
</evidence>
<dbReference type="EC" id="5.4.99.-" evidence="7"/>